<proteinExistence type="predicted"/>
<reference evidence="2 3" key="1">
    <citation type="submission" date="2024-08" db="EMBL/GenBank/DDBJ databases">
        <authorList>
            <person name="Cucini C."/>
            <person name="Frati F."/>
        </authorList>
    </citation>
    <scope>NUCLEOTIDE SEQUENCE [LARGE SCALE GENOMIC DNA]</scope>
</reference>
<evidence type="ECO:0000256" key="1">
    <source>
        <dbReference type="SAM" id="MobiDB-lite"/>
    </source>
</evidence>
<evidence type="ECO:0000313" key="2">
    <source>
        <dbReference type="EMBL" id="CAL8129547.1"/>
    </source>
</evidence>
<organism evidence="2 3">
    <name type="scientific">Orchesella dallaii</name>
    <dbReference type="NCBI Taxonomy" id="48710"/>
    <lineage>
        <taxon>Eukaryota</taxon>
        <taxon>Metazoa</taxon>
        <taxon>Ecdysozoa</taxon>
        <taxon>Arthropoda</taxon>
        <taxon>Hexapoda</taxon>
        <taxon>Collembola</taxon>
        <taxon>Entomobryomorpha</taxon>
        <taxon>Entomobryoidea</taxon>
        <taxon>Orchesellidae</taxon>
        <taxon>Orchesellinae</taxon>
        <taxon>Orchesella</taxon>
    </lineage>
</organism>
<feature type="region of interest" description="Disordered" evidence="1">
    <location>
        <begin position="22"/>
        <end position="57"/>
    </location>
</feature>
<accession>A0ABP1RKL7</accession>
<dbReference type="Proteomes" id="UP001642540">
    <property type="component" value="Unassembled WGS sequence"/>
</dbReference>
<feature type="compositionally biased region" description="Low complexity" evidence="1">
    <location>
        <begin position="25"/>
        <end position="43"/>
    </location>
</feature>
<keyword evidence="3" id="KW-1185">Reference proteome</keyword>
<feature type="compositionally biased region" description="Basic and acidic residues" evidence="1">
    <location>
        <begin position="46"/>
        <end position="57"/>
    </location>
</feature>
<evidence type="ECO:0000313" key="3">
    <source>
        <dbReference type="Proteomes" id="UP001642540"/>
    </source>
</evidence>
<dbReference type="EMBL" id="CAXLJM020000078">
    <property type="protein sequence ID" value="CAL8129547.1"/>
    <property type="molecule type" value="Genomic_DNA"/>
</dbReference>
<sequence length="57" mass="6099">MSAGNVSYICADRKWRAKSEEELGLEPPILPSSSSSSSSSPSSHVSEMEHEKDSTAT</sequence>
<gene>
    <name evidence="2" type="ORF">ODALV1_LOCUS23268</name>
</gene>
<comment type="caution">
    <text evidence="2">The sequence shown here is derived from an EMBL/GenBank/DDBJ whole genome shotgun (WGS) entry which is preliminary data.</text>
</comment>
<protein>
    <submittedName>
        <fullName evidence="2">Uncharacterized protein</fullName>
    </submittedName>
</protein>
<feature type="non-terminal residue" evidence="2">
    <location>
        <position position="57"/>
    </location>
</feature>
<name>A0ABP1RKL7_9HEXA</name>